<evidence type="ECO:0008006" key="3">
    <source>
        <dbReference type="Google" id="ProtNLM"/>
    </source>
</evidence>
<evidence type="ECO:0000313" key="1">
    <source>
        <dbReference type="EMBL" id="KAK8871535.1"/>
    </source>
</evidence>
<dbReference type="EMBL" id="JAPFFF010000013">
    <property type="protein sequence ID" value="KAK8871535.1"/>
    <property type="molecule type" value="Genomic_DNA"/>
</dbReference>
<organism evidence="1 2">
    <name type="scientific">Tritrichomonas musculus</name>
    <dbReference type="NCBI Taxonomy" id="1915356"/>
    <lineage>
        <taxon>Eukaryota</taxon>
        <taxon>Metamonada</taxon>
        <taxon>Parabasalia</taxon>
        <taxon>Tritrichomonadida</taxon>
        <taxon>Tritrichomonadidae</taxon>
        <taxon>Tritrichomonas</taxon>
    </lineage>
</organism>
<sequence>MSDQTFPVYYGDHRFMINPSKLFNSSRRFAQLVQPFGSSANKAQLTILYDKFSARNVENFLKLAQGLQTDVQNSEMKEVCDIAKMFQADQICSTGVKYIQQNIDRSFFIPNNKYDDDEQYMMVELPIMKAASSIDVQFDVDDEEQEKPAEPQKTKYSTIIYEIAVDRRKMKCNRYTMSRNGETFFSAKKKGAEVIIGKGSEIHIKSQKDNHCAKIVQDQMANTIIADGQKIQLKYVKFPKSGVTSMSVSFEHNGQTLQWSPKEPKYNSNTGKYSLNLTGLHRKRPIQSSKNSAMVNSQGKIMFITRKMRDNLFEVECLPKLSPIIVFTFALSSIIGPSIDESPEAA</sequence>
<name>A0ABR2J0V4_9EUKA</name>
<gene>
    <name evidence="1" type="ORF">M9Y10_007267</name>
</gene>
<keyword evidence="2" id="KW-1185">Reference proteome</keyword>
<dbReference type="Gene3D" id="3.20.90.10">
    <property type="entry name" value="Tubby Protein, Chain A"/>
    <property type="match status" value="1"/>
</dbReference>
<dbReference type="InterPro" id="IPR025659">
    <property type="entry name" value="Tubby-like_C"/>
</dbReference>
<proteinExistence type="predicted"/>
<dbReference type="Proteomes" id="UP001470230">
    <property type="component" value="Unassembled WGS sequence"/>
</dbReference>
<protein>
    <recommendedName>
        <fullName evidence="3">Tubby C-terminal domain-containing protein</fullName>
    </recommendedName>
</protein>
<comment type="caution">
    <text evidence="1">The sequence shown here is derived from an EMBL/GenBank/DDBJ whole genome shotgun (WGS) entry which is preliminary data.</text>
</comment>
<accession>A0ABR2J0V4</accession>
<reference evidence="1 2" key="1">
    <citation type="submission" date="2024-04" db="EMBL/GenBank/DDBJ databases">
        <title>Tritrichomonas musculus Genome.</title>
        <authorList>
            <person name="Alves-Ferreira E."/>
            <person name="Grigg M."/>
            <person name="Lorenzi H."/>
            <person name="Galac M."/>
        </authorList>
    </citation>
    <scope>NUCLEOTIDE SEQUENCE [LARGE SCALE GENOMIC DNA]</scope>
    <source>
        <strain evidence="1 2">EAF2021</strain>
    </source>
</reference>
<evidence type="ECO:0000313" key="2">
    <source>
        <dbReference type="Proteomes" id="UP001470230"/>
    </source>
</evidence>